<dbReference type="GO" id="GO:0016787">
    <property type="term" value="F:hydrolase activity"/>
    <property type="evidence" value="ECO:0007669"/>
    <property type="project" value="UniProtKB-KW"/>
</dbReference>
<dbReference type="AlphaFoldDB" id="A0A0B1TKL2"/>
<feature type="domain" description="AB hydrolase-1" evidence="8">
    <location>
        <begin position="119"/>
        <end position="200"/>
    </location>
</feature>
<feature type="domain" description="Partial AB-hydrolase lipase" evidence="9">
    <location>
        <begin position="25"/>
        <end position="90"/>
    </location>
</feature>
<dbReference type="Pfam" id="PF00561">
    <property type="entry name" value="Abhydrolase_1"/>
    <property type="match status" value="1"/>
</dbReference>
<keyword evidence="2 7" id="KW-0732">Signal</keyword>
<evidence type="ECO:0000256" key="1">
    <source>
        <dbReference type="ARBA" id="ARBA00010701"/>
    </source>
</evidence>
<sequence>MFLYGFFLCIGVIEAIRNDETFMKVPELIAHYGYRSEEHQVNTEDGYVLGVHRIPIGRDERPAPFSPHKRPVVLLMHCLLCDSSVFVMNLPAQSLGNLYKCHSLRKHSILESSLCLGFVLADAGFDVWMANTRGNEYGMNHTRLKVKEKSFWNFTWYEHSRYDLKNTVEYVLNVSKQEDLYYIGHSQGTLIMFARLAEDPAFNSKGSFSQNLSGLVRAFFGMGPIGGLSTSIPILYLASFPLYIVTEEAVKILSGVPIDVPRFLKRMIANFCSVDLMSIFCNLFLRSVGMGTEQLSQFNNSRWDVFVSHLPSPSSALNLLHWAQVMRFHELRKLDFGTSRNMEIYGQKQPPLFNLSMITTPMHIFWSSDDTLAPSVDVQEHIIRKLGSALKGSYALSHFTHIDFILGLRATEDVYVPIIRLIYKDLAERAGKASRICLSIWKGGIAPSEGYYKIRGEHGGVTCFTIVSV</sequence>
<comment type="similarity">
    <text evidence="1">Belongs to the AB hydrolase superfamily. Lipase family.</text>
</comment>
<feature type="chain" id="PRO_5012745865" evidence="7">
    <location>
        <begin position="16"/>
        <end position="469"/>
    </location>
</feature>
<keyword evidence="4" id="KW-0442">Lipid degradation</keyword>
<evidence type="ECO:0000256" key="2">
    <source>
        <dbReference type="ARBA" id="ARBA00022729"/>
    </source>
</evidence>
<dbReference type="InterPro" id="IPR029058">
    <property type="entry name" value="AB_hydrolase_fold"/>
</dbReference>
<evidence type="ECO:0000256" key="4">
    <source>
        <dbReference type="ARBA" id="ARBA00022963"/>
    </source>
</evidence>
<dbReference type="GO" id="GO:0016042">
    <property type="term" value="P:lipid catabolic process"/>
    <property type="evidence" value="ECO:0007669"/>
    <property type="project" value="UniProtKB-KW"/>
</dbReference>
<evidence type="ECO:0000259" key="9">
    <source>
        <dbReference type="Pfam" id="PF04083"/>
    </source>
</evidence>
<dbReference type="InterPro" id="IPR000073">
    <property type="entry name" value="AB_hydrolase_1"/>
</dbReference>
<evidence type="ECO:0000313" key="11">
    <source>
        <dbReference type="Proteomes" id="UP000053660"/>
    </source>
</evidence>
<name>A0A0B1TKL2_OESDE</name>
<keyword evidence="6" id="KW-0325">Glycoprotein</keyword>
<gene>
    <name evidence="10" type="ORF">OESDEN_03672</name>
</gene>
<dbReference type="FunFam" id="3.40.50.1820:FF:000057">
    <property type="entry name" value="Lipase"/>
    <property type="match status" value="1"/>
</dbReference>
<accession>A0A0B1TKL2</accession>
<evidence type="ECO:0000259" key="8">
    <source>
        <dbReference type="Pfam" id="PF00561"/>
    </source>
</evidence>
<evidence type="ECO:0000256" key="5">
    <source>
        <dbReference type="ARBA" id="ARBA00023098"/>
    </source>
</evidence>
<evidence type="ECO:0000313" key="10">
    <source>
        <dbReference type="EMBL" id="KHJ96367.1"/>
    </source>
</evidence>
<dbReference type="InterPro" id="IPR006693">
    <property type="entry name" value="AB_hydrolase_lipase"/>
</dbReference>
<organism evidence="10 11">
    <name type="scientific">Oesophagostomum dentatum</name>
    <name type="common">Nodular worm</name>
    <dbReference type="NCBI Taxonomy" id="61180"/>
    <lineage>
        <taxon>Eukaryota</taxon>
        <taxon>Metazoa</taxon>
        <taxon>Ecdysozoa</taxon>
        <taxon>Nematoda</taxon>
        <taxon>Chromadorea</taxon>
        <taxon>Rhabditida</taxon>
        <taxon>Rhabditina</taxon>
        <taxon>Rhabditomorpha</taxon>
        <taxon>Strongyloidea</taxon>
        <taxon>Strongylidae</taxon>
        <taxon>Oesophagostomum</taxon>
    </lineage>
</organism>
<dbReference type="OrthoDB" id="9974421at2759"/>
<proteinExistence type="inferred from homology"/>
<keyword evidence="3 10" id="KW-0378">Hydrolase</keyword>
<dbReference type="EMBL" id="KN549685">
    <property type="protein sequence ID" value="KHJ96367.1"/>
    <property type="molecule type" value="Genomic_DNA"/>
</dbReference>
<dbReference type="Proteomes" id="UP000053660">
    <property type="component" value="Unassembled WGS sequence"/>
</dbReference>
<evidence type="ECO:0000256" key="6">
    <source>
        <dbReference type="ARBA" id="ARBA00023180"/>
    </source>
</evidence>
<dbReference type="Gene3D" id="3.40.50.1820">
    <property type="entry name" value="alpha/beta hydrolase"/>
    <property type="match status" value="1"/>
</dbReference>
<dbReference type="PANTHER" id="PTHR11005">
    <property type="entry name" value="LYSOSOMAL ACID LIPASE-RELATED"/>
    <property type="match status" value="1"/>
</dbReference>
<evidence type="ECO:0000256" key="3">
    <source>
        <dbReference type="ARBA" id="ARBA00022801"/>
    </source>
</evidence>
<feature type="signal peptide" evidence="7">
    <location>
        <begin position="1"/>
        <end position="15"/>
    </location>
</feature>
<protein>
    <submittedName>
        <fullName evidence="10">Hydrolase, alpha/beta domain protein</fullName>
    </submittedName>
</protein>
<evidence type="ECO:0000256" key="7">
    <source>
        <dbReference type="SAM" id="SignalP"/>
    </source>
</evidence>
<keyword evidence="11" id="KW-1185">Reference proteome</keyword>
<reference evidence="10 11" key="1">
    <citation type="submission" date="2014-03" db="EMBL/GenBank/DDBJ databases">
        <title>Draft genome of the hookworm Oesophagostomum dentatum.</title>
        <authorList>
            <person name="Mitreva M."/>
        </authorList>
    </citation>
    <scope>NUCLEOTIDE SEQUENCE [LARGE SCALE GENOMIC DNA]</scope>
    <source>
        <strain evidence="10 11">OD-Hann</strain>
    </source>
</reference>
<dbReference type="Pfam" id="PF04083">
    <property type="entry name" value="Abhydro_lipase"/>
    <property type="match status" value="1"/>
</dbReference>
<keyword evidence="5" id="KW-0443">Lipid metabolism</keyword>
<dbReference type="SUPFAM" id="SSF53474">
    <property type="entry name" value="alpha/beta-Hydrolases"/>
    <property type="match status" value="1"/>
</dbReference>